<evidence type="ECO:0000313" key="1">
    <source>
        <dbReference type="EMBL" id="KKN92614.1"/>
    </source>
</evidence>
<name>A0A0F9ULV6_9ZZZZ</name>
<reference evidence="1" key="1">
    <citation type="journal article" date="2015" name="Nature">
        <title>Complex archaea that bridge the gap between prokaryotes and eukaryotes.</title>
        <authorList>
            <person name="Spang A."/>
            <person name="Saw J.H."/>
            <person name="Jorgensen S.L."/>
            <person name="Zaremba-Niedzwiedzka K."/>
            <person name="Martijn J."/>
            <person name="Lind A.E."/>
            <person name="van Eijk R."/>
            <person name="Schleper C."/>
            <person name="Guy L."/>
            <person name="Ettema T.J."/>
        </authorList>
    </citation>
    <scope>NUCLEOTIDE SEQUENCE</scope>
</reference>
<accession>A0A0F9ULV6</accession>
<protein>
    <submittedName>
        <fullName evidence="1">Uncharacterized protein</fullName>
    </submittedName>
</protein>
<sequence length="365" mass="43135">MEKSTLKLTRKIQLLVDLPTKEERKEALDRLYQWQNRCFRAANLIVSHLYVQEMIKEFFYLSEGIKYKLADEKKDELGILQRSRMNTTYRVVSDRFKGEIPTNILSNLNKTLITSFNQNRPEYWRGERSLKNFRRDMAFPFDMEGISGLSYDENKRAFCFRLFQIPFKTYLGKDFTDKRRLLERVITGETRLRTSHIKLREGKIFLLAVFEIEKEEHSLRPELIAEASLSLEYPIVVKTGNAKLTIGTREEFLYRRLAIQAALKRAQVGATFSKSGKGSKRKLKAVERLRRNESNYVQNRIHVYSRRLIDFCIKHRAGTLILLDQGEKIEIANEEGFVLRNWSYYELMEKIRYKAEKVGLEVIMD</sequence>
<comment type="caution">
    <text evidence="1">The sequence shown here is derived from an EMBL/GenBank/DDBJ whole genome shotgun (WGS) entry which is preliminary data.</text>
</comment>
<dbReference type="AlphaFoldDB" id="A0A0F9ULV6"/>
<dbReference type="EMBL" id="LAZR01000093">
    <property type="protein sequence ID" value="KKN92614.1"/>
    <property type="molecule type" value="Genomic_DNA"/>
</dbReference>
<gene>
    <name evidence="1" type="ORF">LCGC14_0205480</name>
</gene>
<proteinExistence type="predicted"/>
<organism evidence="1">
    <name type="scientific">marine sediment metagenome</name>
    <dbReference type="NCBI Taxonomy" id="412755"/>
    <lineage>
        <taxon>unclassified sequences</taxon>
        <taxon>metagenomes</taxon>
        <taxon>ecological metagenomes</taxon>
    </lineage>
</organism>